<organism evidence="1 2">
    <name type="scientific">Pseudomonas kairouanensis</name>
    <dbReference type="NCBI Taxonomy" id="2293832"/>
    <lineage>
        <taxon>Bacteria</taxon>
        <taxon>Pseudomonadati</taxon>
        <taxon>Pseudomonadota</taxon>
        <taxon>Gammaproteobacteria</taxon>
        <taxon>Pseudomonadales</taxon>
        <taxon>Pseudomonadaceae</taxon>
        <taxon>Pseudomonas</taxon>
    </lineage>
</organism>
<evidence type="ECO:0000313" key="2">
    <source>
        <dbReference type="Proteomes" id="UP000297391"/>
    </source>
</evidence>
<keyword evidence="2" id="KW-1185">Reference proteome</keyword>
<reference evidence="1 2" key="1">
    <citation type="journal article" date="2019" name="Syst. Appl. Microbiol.">
        <title>New species of pathogenic Pseudomonas isolated from citrus in Tunisia: Proposal of Pseudomonas kairouanensis sp. nov. and Pseudomonas nabeulensis sp. nov.</title>
        <authorList>
            <person name="Oueslati M."/>
            <person name="Mulet M."/>
            <person name="Gomila M."/>
            <person name="Berge O."/>
            <person name="Hajlaoui M.R."/>
            <person name="Lalucat J."/>
            <person name="Sadfi-Zouaoui N."/>
            <person name="Garcia-Valdes E."/>
        </authorList>
    </citation>
    <scope>NUCLEOTIDE SEQUENCE [LARGE SCALE GENOMIC DNA]</scope>
    <source>
        <strain evidence="1 2">KC12</strain>
    </source>
</reference>
<proteinExistence type="predicted"/>
<sequence>MPWSAGRGEISHGVTIQMWEWACSRMRWVSHLIYQLTHRIREQARSHTSPLPQGICGVLTLSVQA</sequence>
<dbReference type="Proteomes" id="UP000297391">
    <property type="component" value="Unassembled WGS sequence"/>
</dbReference>
<accession>A0A4Z0ASG7</accession>
<dbReference type="AlphaFoldDB" id="A0A4Z0ASG7"/>
<name>A0A4Z0ASG7_9PSED</name>
<comment type="caution">
    <text evidence="1">The sequence shown here is derived from an EMBL/GenBank/DDBJ whole genome shotgun (WGS) entry which is preliminary data.</text>
</comment>
<protein>
    <submittedName>
        <fullName evidence="1">Uncharacterized protein</fullName>
    </submittedName>
</protein>
<gene>
    <name evidence="1" type="ORF">DYL59_12345</name>
</gene>
<dbReference type="EMBL" id="QUZU01000012">
    <property type="protein sequence ID" value="TFY89320.1"/>
    <property type="molecule type" value="Genomic_DNA"/>
</dbReference>
<evidence type="ECO:0000313" key="1">
    <source>
        <dbReference type="EMBL" id="TFY89320.1"/>
    </source>
</evidence>
<dbReference type="OrthoDB" id="7033440at2"/>